<dbReference type="PROSITE" id="PS50878">
    <property type="entry name" value="RT_POL"/>
    <property type="match status" value="1"/>
</dbReference>
<dbReference type="Proteomes" id="UP000694580">
    <property type="component" value="Chromosome 1"/>
</dbReference>
<dbReference type="GeneTree" id="ENSGT01050000244855"/>
<keyword evidence="7" id="KW-1185">Reference proteome</keyword>
<evidence type="ECO:0000256" key="1">
    <source>
        <dbReference type="ARBA" id="ARBA00010879"/>
    </source>
</evidence>
<dbReference type="InterPro" id="IPR000477">
    <property type="entry name" value="RT_dom"/>
</dbReference>
<reference evidence="6 7" key="1">
    <citation type="submission" date="2020-06" db="EMBL/GenBank/DDBJ databases">
        <authorList>
            <consortium name="Wellcome Sanger Institute Data Sharing"/>
        </authorList>
    </citation>
    <scope>NUCLEOTIDE SEQUENCE [LARGE SCALE GENOMIC DNA]</scope>
</reference>
<dbReference type="Pfam" id="PF22938">
    <property type="entry name" value="Integrase_p58_C"/>
    <property type="match status" value="1"/>
</dbReference>
<dbReference type="PANTHER" id="PTHR37984">
    <property type="entry name" value="PROTEIN CBG26694"/>
    <property type="match status" value="1"/>
</dbReference>
<dbReference type="SUPFAM" id="SSF56672">
    <property type="entry name" value="DNA/RNA polymerases"/>
    <property type="match status" value="1"/>
</dbReference>
<feature type="domain" description="Integrase catalytic" evidence="5">
    <location>
        <begin position="194"/>
        <end position="352"/>
    </location>
</feature>
<organism evidence="6 7">
    <name type="scientific">Denticeps clupeoides</name>
    <name type="common">denticle herring</name>
    <dbReference type="NCBI Taxonomy" id="299321"/>
    <lineage>
        <taxon>Eukaryota</taxon>
        <taxon>Metazoa</taxon>
        <taxon>Chordata</taxon>
        <taxon>Craniata</taxon>
        <taxon>Vertebrata</taxon>
        <taxon>Euteleostomi</taxon>
        <taxon>Actinopterygii</taxon>
        <taxon>Neopterygii</taxon>
        <taxon>Teleostei</taxon>
        <taxon>Clupei</taxon>
        <taxon>Clupeiformes</taxon>
        <taxon>Denticipitoidei</taxon>
        <taxon>Denticipitidae</taxon>
        <taxon>Denticeps</taxon>
    </lineage>
</organism>
<dbReference type="InterPro" id="IPR043128">
    <property type="entry name" value="Rev_trsase/Diguanyl_cyclase"/>
</dbReference>
<dbReference type="InterPro" id="IPR036397">
    <property type="entry name" value="RNaseH_sf"/>
</dbReference>
<comment type="similarity">
    <text evidence="1">Belongs to the beta type-B retroviral polymerase family. HERV class-II K(HML-2) pol subfamily.</text>
</comment>
<dbReference type="GO" id="GO:0004523">
    <property type="term" value="F:RNA-DNA hybrid ribonuclease activity"/>
    <property type="evidence" value="ECO:0007669"/>
    <property type="project" value="UniProtKB-EC"/>
</dbReference>
<dbReference type="Pfam" id="PF17921">
    <property type="entry name" value="Integrase_H2C2"/>
    <property type="match status" value="1"/>
</dbReference>
<dbReference type="GO" id="GO:0015074">
    <property type="term" value="P:DNA integration"/>
    <property type="evidence" value="ECO:0007669"/>
    <property type="project" value="InterPro"/>
</dbReference>
<dbReference type="GeneID" id="114790140"/>
<proteinExistence type="inferred from homology"/>
<sequence length="833" mass="92737">MVFPACAVTRAQSRMMSDIDLTDTFISAPGLVFSSTAQPPQSPAAGSLPTAGGGEGALSLSVSKAQLSGHNRKIRLWLSVVLWLFVRKSVAYFWEDGVLMRKWTPPVADDLIWNSVFQVVVPLKFRSQVLTLGHDNVFAGHLGVTKTYNRILRYFFWPGLKADVAKLCRSCHVCQLAGKPNQTIPPAPLYPVPVLTEPFEKIILDCVGPLPHTKSGNKYLLTLMCSATRFPEAVPLRSLKTEAVVKALTQFFSLFGLPKVVQTDQGSNFLSRLFKQVLSHLGITHAVSSAYHPQSQGALERFHQTLKTMLRAYCWDTAKEWDEGLPLLLFAVREMVQESLGFSPAYLVFGHTLLGPLRLLRETWVSEQPAPSTNVLDYISAFRERLHKACSAALASLSSTQRDMKTHYDKRTVSRSFEPGDQVLVLLPIVGSALQAKFVGPYVVDSKLSETDYVIRTTNRKRKTRVCHINMLKSYVDRENVVVQNKAEKQGKPVISAALVSVPVTYSPAEDGLYLRNVPVASPRLQNSEILQDLEAYLSHLPVAECRQVTRLIQSHAALFSDVPVGTSVIQHDVDVGGHSPIRQHPYRLNPTKRAVMMSEVNYLLENELAVQSCSAWSSPCLLVPKPDGTFRFCTDYRKVNAVPKPDSFPLPRMEDCVDKVGAARVVTKLDLLRGYWQVPLTPRAAEISAFVTPDYFLQYSVMPFGLRNAPATFQRLICKVLAGVPCCEAYLDDIIIYSATWTQDLETLESVFKRLQQASLTLNLAKCEFGKATVTYLGKEVGQGQVRPVEAKVQAVMNFPVPTSKQELRRFLGMAGFYWGFCKNFSDVVCSH</sequence>
<dbReference type="PROSITE" id="PS50994">
    <property type="entry name" value="INTEGRASE"/>
    <property type="match status" value="1"/>
</dbReference>
<dbReference type="AlphaFoldDB" id="A0AAY4AGI1"/>
<dbReference type="RefSeq" id="XP_028835757.1">
    <property type="nucleotide sequence ID" value="XM_028979924.1"/>
</dbReference>
<reference evidence="6" key="3">
    <citation type="submission" date="2025-09" db="UniProtKB">
        <authorList>
            <consortium name="Ensembl"/>
        </authorList>
    </citation>
    <scope>IDENTIFICATION</scope>
</reference>
<dbReference type="InterPro" id="IPR041588">
    <property type="entry name" value="Integrase_H2C2"/>
</dbReference>
<dbReference type="CDD" id="cd01647">
    <property type="entry name" value="RT_LTR"/>
    <property type="match status" value="1"/>
</dbReference>
<dbReference type="Gene3D" id="3.30.70.270">
    <property type="match status" value="2"/>
</dbReference>
<dbReference type="GO" id="GO:0003676">
    <property type="term" value="F:nucleic acid binding"/>
    <property type="evidence" value="ECO:0007669"/>
    <property type="project" value="InterPro"/>
</dbReference>
<dbReference type="InterPro" id="IPR012337">
    <property type="entry name" value="RNaseH-like_sf"/>
</dbReference>
<dbReference type="RefSeq" id="XP_028835765.1">
    <property type="nucleotide sequence ID" value="XM_028979932.1"/>
</dbReference>
<dbReference type="Gene3D" id="1.10.340.70">
    <property type="match status" value="1"/>
</dbReference>
<dbReference type="InterPro" id="IPR050951">
    <property type="entry name" value="Retrovirus_Pol_polyprotein"/>
</dbReference>
<dbReference type="InterPro" id="IPR001584">
    <property type="entry name" value="Integrase_cat-core"/>
</dbReference>
<name>A0AAY4AGI1_9TELE</name>
<dbReference type="FunFam" id="1.10.340.70:FF:000001">
    <property type="entry name" value="Retrovirus-related Pol polyprotein from transposon gypsy-like Protein"/>
    <property type="match status" value="1"/>
</dbReference>
<dbReference type="Pfam" id="PF00078">
    <property type="entry name" value="RVT_1"/>
    <property type="match status" value="1"/>
</dbReference>
<dbReference type="Gene3D" id="3.10.10.10">
    <property type="entry name" value="HIV Type 1 Reverse Transcriptase, subunit A, domain 1"/>
    <property type="match status" value="1"/>
</dbReference>
<protein>
    <recommendedName>
        <fullName evidence="3">Gypsy retrotransposon integrase-like protein 1</fullName>
        <ecNumber evidence="2">3.1.26.4</ecNumber>
    </recommendedName>
</protein>
<dbReference type="EC" id="3.1.26.4" evidence="2"/>
<dbReference type="Gene3D" id="3.30.420.10">
    <property type="entry name" value="Ribonuclease H-like superfamily/Ribonuclease H"/>
    <property type="match status" value="1"/>
</dbReference>
<gene>
    <name evidence="6" type="primary">LOC114790140</name>
</gene>
<accession>A0AAY4AGI1</accession>
<dbReference type="InterPro" id="IPR054465">
    <property type="entry name" value="Integrase_p58-like_C"/>
</dbReference>
<dbReference type="FunFam" id="3.30.420.10:FF:000032">
    <property type="entry name" value="Retrovirus-related Pol polyprotein from transposon 297-like Protein"/>
    <property type="match status" value="1"/>
</dbReference>
<dbReference type="Pfam" id="PF00665">
    <property type="entry name" value="rve"/>
    <property type="match status" value="1"/>
</dbReference>
<feature type="domain" description="Reverse transcriptase" evidence="4">
    <location>
        <begin position="605"/>
        <end position="782"/>
    </location>
</feature>
<evidence type="ECO:0000256" key="3">
    <source>
        <dbReference type="ARBA" id="ARBA00039658"/>
    </source>
</evidence>
<evidence type="ECO:0000256" key="2">
    <source>
        <dbReference type="ARBA" id="ARBA00012180"/>
    </source>
</evidence>
<evidence type="ECO:0000259" key="4">
    <source>
        <dbReference type="PROSITE" id="PS50878"/>
    </source>
</evidence>
<evidence type="ECO:0000259" key="5">
    <source>
        <dbReference type="PROSITE" id="PS50994"/>
    </source>
</evidence>
<dbReference type="SUPFAM" id="SSF53098">
    <property type="entry name" value="Ribonuclease H-like"/>
    <property type="match status" value="1"/>
</dbReference>
<dbReference type="Ensembl" id="ENSDCDT00010008457.1">
    <property type="protein sequence ID" value="ENSDCDP00010008058.1"/>
    <property type="gene ID" value="ENSDCDG00010003619.1"/>
</dbReference>
<reference evidence="6" key="2">
    <citation type="submission" date="2025-08" db="UniProtKB">
        <authorList>
            <consortium name="Ensembl"/>
        </authorList>
    </citation>
    <scope>IDENTIFICATION</scope>
</reference>
<dbReference type="PANTHER" id="PTHR37984:SF15">
    <property type="entry name" value="INTEGRASE CATALYTIC DOMAIN-CONTAINING PROTEIN"/>
    <property type="match status" value="1"/>
</dbReference>
<evidence type="ECO:0000313" key="6">
    <source>
        <dbReference type="Ensembl" id="ENSDCDP00010008058.1"/>
    </source>
</evidence>
<evidence type="ECO:0000313" key="7">
    <source>
        <dbReference type="Proteomes" id="UP000694580"/>
    </source>
</evidence>
<dbReference type="InterPro" id="IPR043502">
    <property type="entry name" value="DNA/RNA_pol_sf"/>
</dbReference>